<accession>A0AAN9M1W2</accession>
<dbReference type="PANTHER" id="PTHR36063:SF3">
    <property type="entry name" value="PROTEIN, PUTATIVE-RELATED"/>
    <property type="match status" value="1"/>
</dbReference>
<organism evidence="2 3">
    <name type="scientific">Phaseolus coccineus</name>
    <name type="common">Scarlet runner bean</name>
    <name type="synonym">Phaseolus multiflorus</name>
    <dbReference type="NCBI Taxonomy" id="3886"/>
    <lineage>
        <taxon>Eukaryota</taxon>
        <taxon>Viridiplantae</taxon>
        <taxon>Streptophyta</taxon>
        <taxon>Embryophyta</taxon>
        <taxon>Tracheophyta</taxon>
        <taxon>Spermatophyta</taxon>
        <taxon>Magnoliopsida</taxon>
        <taxon>eudicotyledons</taxon>
        <taxon>Gunneridae</taxon>
        <taxon>Pentapetalae</taxon>
        <taxon>rosids</taxon>
        <taxon>fabids</taxon>
        <taxon>Fabales</taxon>
        <taxon>Fabaceae</taxon>
        <taxon>Papilionoideae</taxon>
        <taxon>50 kb inversion clade</taxon>
        <taxon>NPAAA clade</taxon>
        <taxon>indigoferoid/millettioid clade</taxon>
        <taxon>Phaseoleae</taxon>
        <taxon>Phaseolus</taxon>
    </lineage>
</organism>
<keyword evidence="1" id="KW-1133">Transmembrane helix</keyword>
<evidence type="ECO:0000313" key="3">
    <source>
        <dbReference type="Proteomes" id="UP001374584"/>
    </source>
</evidence>
<evidence type="ECO:0000313" key="2">
    <source>
        <dbReference type="EMBL" id="KAK7346214.1"/>
    </source>
</evidence>
<dbReference type="PANTHER" id="PTHR36063">
    <property type="entry name" value="ARABIDOPSIS THALIANA GENOMIC DNA, CHROMOSOME 5, P1 CLONE:MOK16"/>
    <property type="match status" value="1"/>
</dbReference>
<feature type="transmembrane region" description="Helical" evidence="1">
    <location>
        <begin position="7"/>
        <end position="24"/>
    </location>
</feature>
<gene>
    <name evidence="2" type="ORF">VNO80_20729</name>
</gene>
<name>A0AAN9M1W2_PHACN</name>
<reference evidence="2 3" key="1">
    <citation type="submission" date="2024-01" db="EMBL/GenBank/DDBJ databases">
        <title>The genomes of 5 underutilized Papilionoideae crops provide insights into root nodulation and disease resistanc.</title>
        <authorList>
            <person name="Jiang F."/>
        </authorList>
    </citation>
    <scope>NUCLEOTIDE SEQUENCE [LARGE SCALE GENOMIC DNA]</scope>
    <source>
        <strain evidence="2">JINMINGXINNONG_FW02</strain>
        <tissue evidence="2">Leaves</tissue>
    </source>
</reference>
<proteinExistence type="predicted"/>
<dbReference type="AlphaFoldDB" id="A0AAN9M1W2"/>
<keyword evidence="3" id="KW-1185">Reference proteome</keyword>
<sequence length="99" mass="11355">MATHPKYCFSPFAAIILQVLLLEFDHLMMMRKAKSMAHLGEVAPTILKSHHRRRSSFMKLETIVEEEMQESNSFYKGVLLSFPVLLSGLLYILICRGVL</sequence>
<keyword evidence="1" id="KW-0472">Membrane</keyword>
<dbReference type="Proteomes" id="UP001374584">
    <property type="component" value="Unassembled WGS sequence"/>
</dbReference>
<protein>
    <submittedName>
        <fullName evidence="2">Uncharacterized protein</fullName>
    </submittedName>
</protein>
<evidence type="ECO:0000256" key="1">
    <source>
        <dbReference type="SAM" id="Phobius"/>
    </source>
</evidence>
<feature type="transmembrane region" description="Helical" evidence="1">
    <location>
        <begin position="74"/>
        <end position="94"/>
    </location>
</feature>
<keyword evidence="1" id="KW-0812">Transmembrane</keyword>
<dbReference type="EMBL" id="JAYMYR010000008">
    <property type="protein sequence ID" value="KAK7346214.1"/>
    <property type="molecule type" value="Genomic_DNA"/>
</dbReference>
<comment type="caution">
    <text evidence="2">The sequence shown here is derived from an EMBL/GenBank/DDBJ whole genome shotgun (WGS) entry which is preliminary data.</text>
</comment>